<dbReference type="GO" id="GO:1990904">
    <property type="term" value="C:ribonucleoprotein complex"/>
    <property type="evidence" value="ECO:0007669"/>
    <property type="project" value="UniProtKB-KW"/>
</dbReference>
<dbReference type="GO" id="GO:0000027">
    <property type="term" value="P:ribosomal large subunit assembly"/>
    <property type="evidence" value="ECO:0007669"/>
    <property type="project" value="UniProtKB-UniRule"/>
</dbReference>
<dbReference type="GO" id="GO:0019843">
    <property type="term" value="F:rRNA binding"/>
    <property type="evidence" value="ECO:0007669"/>
    <property type="project" value="UniProtKB-UniRule"/>
</dbReference>
<comment type="similarity">
    <text evidence="1 5 6">Belongs to the bacterial ribosomal protein bL20 family.</text>
</comment>
<dbReference type="InterPro" id="IPR035566">
    <property type="entry name" value="Ribosomal_protein_bL20_C"/>
</dbReference>
<dbReference type="GO" id="GO:0005840">
    <property type="term" value="C:ribosome"/>
    <property type="evidence" value="ECO:0007669"/>
    <property type="project" value="UniProtKB-KW"/>
</dbReference>
<dbReference type="PRINTS" id="PR00062">
    <property type="entry name" value="RIBOSOMALL20"/>
</dbReference>
<sequence length="115" mass="13303">MPRVKRGVTSRARHKRLFAKTKGMKAGRRNQVKLARQAFLKAGTNAYTDRRRKKRDFRGAWIISINAACREQGISYSQFIKKLKDNKIELDRKVLSEMAKSHPESFAQLVKEVAK</sequence>
<dbReference type="Pfam" id="PF00453">
    <property type="entry name" value="Ribosomal_L20"/>
    <property type="match status" value="1"/>
</dbReference>
<reference evidence="8 9" key="1">
    <citation type="journal article" date="2016" name="Environ. Microbiol.">
        <title>Genomic resolution of a cold subsurface aquifer community provides metabolic insights for novel microbes adapted to high CO concentrations.</title>
        <authorList>
            <person name="Probst A.J."/>
            <person name="Castelle C.J."/>
            <person name="Singh A."/>
            <person name="Brown C.T."/>
            <person name="Anantharaman K."/>
            <person name="Sharon I."/>
            <person name="Hug L.A."/>
            <person name="Burstein D."/>
            <person name="Emerson J.B."/>
            <person name="Thomas B.C."/>
            <person name="Banfield J.F."/>
        </authorList>
    </citation>
    <scope>NUCLEOTIDE SEQUENCE [LARGE SCALE GENOMIC DNA]</scope>
    <source>
        <strain evidence="8">CG1_02_42_45</strain>
    </source>
</reference>
<dbReference type="EMBL" id="MNUJ01000006">
    <property type="protein sequence ID" value="OIN90186.1"/>
    <property type="molecule type" value="Genomic_DNA"/>
</dbReference>
<accession>A0A1J4RUV4</accession>
<dbReference type="Gene3D" id="6.10.160.10">
    <property type="match status" value="1"/>
</dbReference>
<gene>
    <name evidence="5" type="primary">rplT</name>
    <name evidence="8" type="ORF">AUJ40_00280</name>
</gene>
<evidence type="ECO:0000256" key="6">
    <source>
        <dbReference type="RuleBase" id="RU000560"/>
    </source>
</evidence>
<feature type="region of interest" description="Disordered" evidence="7">
    <location>
        <begin position="1"/>
        <end position="26"/>
    </location>
</feature>
<evidence type="ECO:0000256" key="4">
    <source>
        <dbReference type="ARBA" id="ARBA00035172"/>
    </source>
</evidence>
<keyword evidence="2 5" id="KW-0689">Ribosomal protein</keyword>
<keyword evidence="5 6" id="KW-0699">rRNA-binding</keyword>
<organism evidence="8 9">
    <name type="scientific">Candidatus Berkelbacteria bacterium CG1_02_42_45</name>
    <dbReference type="NCBI Taxonomy" id="1805036"/>
    <lineage>
        <taxon>Bacteria</taxon>
        <taxon>Candidatus Berkelbacteria</taxon>
    </lineage>
</organism>
<keyword evidence="5 6" id="KW-0694">RNA-binding</keyword>
<proteinExistence type="inferred from homology"/>
<dbReference type="SUPFAM" id="SSF74731">
    <property type="entry name" value="Ribosomal protein L20"/>
    <property type="match status" value="1"/>
</dbReference>
<evidence type="ECO:0000313" key="9">
    <source>
        <dbReference type="Proteomes" id="UP000182753"/>
    </source>
</evidence>
<dbReference type="Proteomes" id="UP000182753">
    <property type="component" value="Unassembled WGS sequence"/>
</dbReference>
<dbReference type="NCBIfam" id="TIGR01032">
    <property type="entry name" value="rplT_bact"/>
    <property type="match status" value="1"/>
</dbReference>
<evidence type="ECO:0000256" key="1">
    <source>
        <dbReference type="ARBA" id="ARBA00007698"/>
    </source>
</evidence>
<evidence type="ECO:0000256" key="3">
    <source>
        <dbReference type="ARBA" id="ARBA00023274"/>
    </source>
</evidence>
<evidence type="ECO:0000256" key="7">
    <source>
        <dbReference type="SAM" id="MobiDB-lite"/>
    </source>
</evidence>
<dbReference type="PANTHER" id="PTHR10986">
    <property type="entry name" value="39S RIBOSOMAL PROTEIN L20"/>
    <property type="match status" value="1"/>
</dbReference>
<dbReference type="GO" id="GO:0003735">
    <property type="term" value="F:structural constituent of ribosome"/>
    <property type="evidence" value="ECO:0007669"/>
    <property type="project" value="InterPro"/>
</dbReference>
<dbReference type="InterPro" id="IPR005813">
    <property type="entry name" value="Ribosomal_bL20"/>
</dbReference>
<dbReference type="AlphaFoldDB" id="A0A1J4RUV4"/>
<comment type="caution">
    <text evidence="8">The sequence shown here is derived from an EMBL/GenBank/DDBJ whole genome shotgun (WGS) entry which is preliminary data.</text>
</comment>
<dbReference type="HAMAP" id="MF_00382">
    <property type="entry name" value="Ribosomal_bL20"/>
    <property type="match status" value="1"/>
</dbReference>
<name>A0A1J4RUV4_9BACT</name>
<keyword evidence="3 5" id="KW-0687">Ribonucleoprotein</keyword>
<protein>
    <recommendedName>
        <fullName evidence="4 5">Large ribosomal subunit protein bL20</fullName>
    </recommendedName>
</protein>
<evidence type="ECO:0000256" key="5">
    <source>
        <dbReference type="HAMAP-Rule" id="MF_00382"/>
    </source>
</evidence>
<dbReference type="FunFam" id="1.10.1900.20:FF:000001">
    <property type="entry name" value="50S ribosomal protein L20"/>
    <property type="match status" value="1"/>
</dbReference>
<dbReference type="Gene3D" id="1.10.1900.20">
    <property type="entry name" value="Ribosomal protein L20"/>
    <property type="match status" value="1"/>
</dbReference>
<dbReference type="CDD" id="cd07026">
    <property type="entry name" value="Ribosomal_L20"/>
    <property type="match status" value="1"/>
</dbReference>
<evidence type="ECO:0000313" key="8">
    <source>
        <dbReference type="EMBL" id="OIN90186.1"/>
    </source>
</evidence>
<evidence type="ECO:0000256" key="2">
    <source>
        <dbReference type="ARBA" id="ARBA00022980"/>
    </source>
</evidence>
<comment type="function">
    <text evidence="5 6">Binds directly to 23S ribosomal RNA and is necessary for the in vitro assembly process of the 50S ribosomal subunit. It is not involved in the protein synthesizing functions of that subunit.</text>
</comment>
<dbReference type="GO" id="GO:0006412">
    <property type="term" value="P:translation"/>
    <property type="evidence" value="ECO:0007669"/>
    <property type="project" value="InterPro"/>
</dbReference>